<evidence type="ECO:0000256" key="2">
    <source>
        <dbReference type="ARBA" id="ARBA00022490"/>
    </source>
</evidence>
<feature type="site" description="Important for substrate specificity" evidence="5">
    <location>
        <position position="13"/>
    </location>
</feature>
<dbReference type="Gene3D" id="3.90.950.10">
    <property type="match status" value="1"/>
</dbReference>
<evidence type="ECO:0000313" key="7">
    <source>
        <dbReference type="Proteomes" id="UP000654004"/>
    </source>
</evidence>
<dbReference type="PANTHER" id="PTHR43213:SF10">
    <property type="entry name" value="7-METHYL-GTP PYROPHOSPHATASE"/>
    <property type="match status" value="1"/>
</dbReference>
<feature type="active site" description="Proton acceptor" evidence="5">
    <location>
        <position position="74"/>
    </location>
</feature>
<evidence type="ECO:0000256" key="1">
    <source>
        <dbReference type="ARBA" id="ARBA00004496"/>
    </source>
</evidence>
<dbReference type="InterPro" id="IPR003697">
    <property type="entry name" value="Maf-like"/>
</dbReference>
<dbReference type="SUPFAM" id="SSF52972">
    <property type="entry name" value="ITPase-like"/>
    <property type="match status" value="1"/>
</dbReference>
<keyword evidence="4 5" id="KW-0546">Nucleotide metabolism</keyword>
<feature type="site" description="Important for substrate specificity" evidence="5">
    <location>
        <position position="75"/>
    </location>
</feature>
<keyword evidence="7" id="KW-1185">Reference proteome</keyword>
<dbReference type="NCBIfam" id="TIGR00172">
    <property type="entry name" value="maf"/>
    <property type="match status" value="1"/>
</dbReference>
<evidence type="ECO:0000256" key="5">
    <source>
        <dbReference type="HAMAP-Rule" id="MF_00528"/>
    </source>
</evidence>
<comment type="caution">
    <text evidence="6">The sequence shown here is derived from an EMBL/GenBank/DDBJ whole genome shotgun (WGS) entry which is preliminary data.</text>
</comment>
<protein>
    <recommendedName>
        <fullName evidence="5">7-methyl-GTP pyrophosphatase</fullName>
        <shortName evidence="5">m(7)GTP pyrophosphatase</shortName>
        <ecNumber evidence="5">3.6.1.-</ecNumber>
    </recommendedName>
</protein>
<comment type="catalytic activity">
    <reaction evidence="5">
        <text>N(7)-methyl-GTP + H2O = N(7)-methyl-GMP + diphosphate + H(+)</text>
        <dbReference type="Rhea" id="RHEA:58744"/>
        <dbReference type="ChEBI" id="CHEBI:15377"/>
        <dbReference type="ChEBI" id="CHEBI:15378"/>
        <dbReference type="ChEBI" id="CHEBI:33019"/>
        <dbReference type="ChEBI" id="CHEBI:58285"/>
        <dbReference type="ChEBI" id="CHEBI:87133"/>
    </reaction>
</comment>
<sequence>MNFNLVLASTSPFRQQLLQKLMQPFDCVNPDIDETPQQNETATALVKRLAEQKALAGAKLAQKTDSTQLIIGSDQVAVINGLIIGKPHTVDNAIAQLSAASGQAITFYTGLAVYNQSTQQILSCIEPFTVHFKSLTQKQIRYYVEKEQPLYCAGSFKSEGLGIALFSRLEGDDPNTLIGLPLIKLIELLQQQGMDVLSR</sequence>
<dbReference type="HAMAP" id="MF_00528">
    <property type="entry name" value="Maf"/>
    <property type="match status" value="1"/>
</dbReference>
<dbReference type="EC" id="3.6.1.-" evidence="5"/>
<feature type="site" description="Important for substrate specificity" evidence="5">
    <location>
        <position position="159"/>
    </location>
</feature>
<comment type="function">
    <text evidence="5">Nucleoside triphosphate pyrophosphatase that hydrolyzes 7-methyl-GTP (m(7)GTP). May have a dual role in cell division arrest and in preventing the incorporation of modified nucleotides into cellular nucleic acids.</text>
</comment>
<evidence type="ECO:0000313" key="6">
    <source>
        <dbReference type="EMBL" id="GGP83393.1"/>
    </source>
</evidence>
<comment type="subcellular location">
    <subcellularLocation>
        <location evidence="1 5">Cytoplasm</location>
    </subcellularLocation>
</comment>
<keyword evidence="3 5" id="KW-0378">Hydrolase</keyword>
<proteinExistence type="inferred from homology"/>
<evidence type="ECO:0000256" key="4">
    <source>
        <dbReference type="ARBA" id="ARBA00023080"/>
    </source>
</evidence>
<dbReference type="PANTHER" id="PTHR43213">
    <property type="entry name" value="BIFUNCTIONAL DTTP/UTP PYROPHOSPHATASE/METHYLTRANSFERASE PROTEIN-RELATED"/>
    <property type="match status" value="1"/>
</dbReference>
<name>A0ABQ2QKZ9_9GAMM</name>
<dbReference type="InterPro" id="IPR029001">
    <property type="entry name" value="ITPase-like_fam"/>
</dbReference>
<organism evidence="6 7">
    <name type="scientific">Shewanella ulleungensis</name>
    <dbReference type="NCBI Taxonomy" id="2282699"/>
    <lineage>
        <taxon>Bacteria</taxon>
        <taxon>Pseudomonadati</taxon>
        <taxon>Pseudomonadota</taxon>
        <taxon>Gammaproteobacteria</taxon>
        <taxon>Alteromonadales</taxon>
        <taxon>Shewanellaceae</taxon>
        <taxon>Shewanella</taxon>
    </lineage>
</organism>
<reference evidence="7" key="1">
    <citation type="journal article" date="2019" name="Int. J. Syst. Evol. Microbiol.">
        <title>The Global Catalogue of Microorganisms (GCM) 10K type strain sequencing project: providing services to taxonomists for standard genome sequencing and annotation.</title>
        <authorList>
            <consortium name="The Broad Institute Genomics Platform"/>
            <consortium name="The Broad Institute Genome Sequencing Center for Infectious Disease"/>
            <person name="Wu L."/>
            <person name="Ma J."/>
        </authorList>
    </citation>
    <scope>NUCLEOTIDE SEQUENCE [LARGE SCALE GENOMIC DNA]</scope>
    <source>
        <strain evidence="7">JCM 32305</strain>
    </source>
</reference>
<dbReference type="Pfam" id="PF02545">
    <property type="entry name" value="Maf"/>
    <property type="match status" value="1"/>
</dbReference>
<comment type="similarity">
    <text evidence="5">Belongs to the Maf family. YceF subfamily.</text>
</comment>
<dbReference type="Proteomes" id="UP000654004">
    <property type="component" value="Unassembled WGS sequence"/>
</dbReference>
<evidence type="ECO:0000256" key="3">
    <source>
        <dbReference type="ARBA" id="ARBA00022801"/>
    </source>
</evidence>
<comment type="cofactor">
    <cofactor evidence="5">
        <name>a divalent metal cation</name>
        <dbReference type="ChEBI" id="CHEBI:60240"/>
    </cofactor>
</comment>
<gene>
    <name evidence="6" type="ORF">GCM10009410_15800</name>
</gene>
<keyword evidence="2 5" id="KW-0963">Cytoplasm</keyword>
<dbReference type="EMBL" id="BMQW01000003">
    <property type="protein sequence ID" value="GGP83393.1"/>
    <property type="molecule type" value="Genomic_DNA"/>
</dbReference>
<comment type="caution">
    <text evidence="5">Lacks conserved residue(s) required for the propagation of feature annotation.</text>
</comment>
<dbReference type="RefSeq" id="WP_188955009.1">
    <property type="nucleotide sequence ID" value="NZ_BMQW01000003.1"/>
</dbReference>
<accession>A0ABQ2QKZ9</accession>
<dbReference type="PIRSF" id="PIRSF006305">
    <property type="entry name" value="Maf"/>
    <property type="match status" value="1"/>
</dbReference>
<dbReference type="CDD" id="cd00555">
    <property type="entry name" value="Maf"/>
    <property type="match status" value="1"/>
</dbReference>